<proteinExistence type="predicted"/>
<keyword evidence="2" id="KW-1185">Reference proteome</keyword>
<evidence type="ECO:0000313" key="2">
    <source>
        <dbReference type="Proteomes" id="UP000030745"/>
    </source>
</evidence>
<sequence>MRKHRVKRKMQLQDLRAQTQALQLQLRALDERRSLQHLLSPPGPWYHLMLSEKLRCREAHAENDRLRNLVQQHLELSKSLSSIFEQPILRTAFASPRRLTLEFDRRVPAMHAILDATFQKLSGAFVEARLIDATETAHRHTTQRTATGDVEFHTIVFHDTRHDLATAIEGAWRLHKGALVLDSLDHLCRSVDEVDNCVTYLTGWMDLPGVGHFQRRVLCKRYAPSPTTRVIVCQSVEADDAKPFDPSSPILTEESWLLFEMNGTGGTNVKFFQKQRPLCGNVVGEWVAALAKRTQAYQDAVHGYMRQLEPPPTASIVS</sequence>
<dbReference type="KEGG" id="spar:SPRG_01196"/>
<evidence type="ECO:0000313" key="1">
    <source>
        <dbReference type="EMBL" id="KDO35129.1"/>
    </source>
</evidence>
<protein>
    <recommendedName>
        <fullName evidence="3">START domain-containing protein</fullName>
    </recommendedName>
</protein>
<name>A0A067CWP7_SAPPC</name>
<dbReference type="OMA" id="DVEFHTI"/>
<gene>
    <name evidence="1" type="ORF">SPRG_01196</name>
</gene>
<dbReference type="Proteomes" id="UP000030745">
    <property type="component" value="Unassembled WGS sequence"/>
</dbReference>
<dbReference type="AlphaFoldDB" id="A0A067CWP7"/>
<dbReference type="GeneID" id="24123799"/>
<dbReference type="EMBL" id="KK583190">
    <property type="protein sequence ID" value="KDO35129.1"/>
    <property type="molecule type" value="Genomic_DNA"/>
</dbReference>
<dbReference type="VEuPathDB" id="FungiDB:SPRG_01196"/>
<reference evidence="1 2" key="1">
    <citation type="journal article" date="2013" name="PLoS Genet.">
        <title>Distinctive expansion of potential virulence genes in the genome of the oomycete fish pathogen Saprolegnia parasitica.</title>
        <authorList>
            <person name="Jiang R.H."/>
            <person name="de Bruijn I."/>
            <person name="Haas B.J."/>
            <person name="Belmonte R."/>
            <person name="Lobach L."/>
            <person name="Christie J."/>
            <person name="van den Ackerveken G."/>
            <person name="Bottin A."/>
            <person name="Bulone V."/>
            <person name="Diaz-Moreno S.M."/>
            <person name="Dumas B."/>
            <person name="Fan L."/>
            <person name="Gaulin E."/>
            <person name="Govers F."/>
            <person name="Grenville-Briggs L.J."/>
            <person name="Horner N.R."/>
            <person name="Levin J.Z."/>
            <person name="Mammella M."/>
            <person name="Meijer H.J."/>
            <person name="Morris P."/>
            <person name="Nusbaum C."/>
            <person name="Oome S."/>
            <person name="Phillips A.J."/>
            <person name="van Rooyen D."/>
            <person name="Rzeszutek E."/>
            <person name="Saraiva M."/>
            <person name="Secombes C.J."/>
            <person name="Seidl M.F."/>
            <person name="Snel B."/>
            <person name="Stassen J.H."/>
            <person name="Sykes S."/>
            <person name="Tripathy S."/>
            <person name="van den Berg H."/>
            <person name="Vega-Arreguin J.C."/>
            <person name="Wawra S."/>
            <person name="Young S.K."/>
            <person name="Zeng Q."/>
            <person name="Dieguez-Uribeondo J."/>
            <person name="Russ C."/>
            <person name="Tyler B.M."/>
            <person name="van West P."/>
        </authorList>
    </citation>
    <scope>NUCLEOTIDE SEQUENCE [LARGE SCALE GENOMIC DNA]</scope>
    <source>
        <strain evidence="1 2">CBS 223.65</strain>
    </source>
</reference>
<dbReference type="RefSeq" id="XP_012194778.1">
    <property type="nucleotide sequence ID" value="XM_012339388.1"/>
</dbReference>
<organism evidence="1 2">
    <name type="scientific">Saprolegnia parasitica (strain CBS 223.65)</name>
    <dbReference type="NCBI Taxonomy" id="695850"/>
    <lineage>
        <taxon>Eukaryota</taxon>
        <taxon>Sar</taxon>
        <taxon>Stramenopiles</taxon>
        <taxon>Oomycota</taxon>
        <taxon>Saprolegniomycetes</taxon>
        <taxon>Saprolegniales</taxon>
        <taxon>Saprolegniaceae</taxon>
        <taxon>Saprolegnia</taxon>
    </lineage>
</organism>
<dbReference type="OrthoDB" id="10374947at2759"/>
<evidence type="ECO:0008006" key="3">
    <source>
        <dbReference type="Google" id="ProtNLM"/>
    </source>
</evidence>
<accession>A0A067CWP7</accession>